<dbReference type="Gene3D" id="3.40.50.300">
    <property type="entry name" value="P-loop containing nucleotide triphosphate hydrolases"/>
    <property type="match status" value="1"/>
</dbReference>
<reference evidence="6 7" key="1">
    <citation type="submission" date="2024-09" db="EMBL/GenBank/DDBJ databases">
        <title>Chromosome-scale assembly of Riccia sorocarpa.</title>
        <authorList>
            <person name="Paukszto L."/>
        </authorList>
    </citation>
    <scope>NUCLEOTIDE SEQUENCE [LARGE SCALE GENOMIC DNA]</scope>
    <source>
        <strain evidence="6">LP-2024</strain>
        <tissue evidence="6">Aerial parts of the thallus</tissue>
    </source>
</reference>
<evidence type="ECO:0000259" key="5">
    <source>
        <dbReference type="Pfam" id="PF06414"/>
    </source>
</evidence>
<keyword evidence="4" id="KW-0472">Membrane</keyword>
<comment type="caution">
    <text evidence="6">The sequence shown here is derived from an EMBL/GenBank/DDBJ whole genome shotgun (WGS) entry which is preliminary data.</text>
</comment>
<proteinExistence type="predicted"/>
<evidence type="ECO:0000256" key="1">
    <source>
        <dbReference type="ARBA" id="ARBA00022741"/>
    </source>
</evidence>
<evidence type="ECO:0000313" key="6">
    <source>
        <dbReference type="EMBL" id="KAL3694085.1"/>
    </source>
</evidence>
<feature type="transmembrane region" description="Helical" evidence="4">
    <location>
        <begin position="46"/>
        <end position="63"/>
    </location>
</feature>
<feature type="region of interest" description="Disordered" evidence="3">
    <location>
        <begin position="602"/>
        <end position="630"/>
    </location>
</feature>
<protein>
    <recommendedName>
        <fullName evidence="5">Zeta toxin domain-containing protein</fullName>
    </recommendedName>
</protein>
<feature type="domain" description="Zeta toxin" evidence="5">
    <location>
        <begin position="254"/>
        <end position="372"/>
    </location>
</feature>
<evidence type="ECO:0000256" key="2">
    <source>
        <dbReference type="ARBA" id="ARBA00022840"/>
    </source>
</evidence>
<dbReference type="InterPro" id="IPR027417">
    <property type="entry name" value="P-loop_NTPase"/>
</dbReference>
<keyword evidence="2" id="KW-0067">ATP-binding</keyword>
<dbReference type="GO" id="GO:0005524">
    <property type="term" value="F:ATP binding"/>
    <property type="evidence" value="ECO:0007669"/>
    <property type="project" value="UniProtKB-KW"/>
</dbReference>
<dbReference type="InterPro" id="IPR044802">
    <property type="entry name" value="NADKc-like"/>
</dbReference>
<sequence length="630" mass="68840">MVLLGDPSRGLALCGEGLHKRGLRSSTLRSSSLAERMNYGGWQKNGIVAALVAVGVVNLVLYLKKQKQKRSKFDKRIIPKVLYSKDGSLSVERFGDYVVRTMGLDPKSPAATRLSKVAEDYLRGDKSKSDDSLENLFLFVSKACPQTPDDEVERLNLELVKELDVCMLSYFSFHWEHTGKIIDQVINGEGTKRRSLKNAVLSATRKQRYQRVMKDLRTKSKFSTMLEMMKVIGRDNPSIPNDGAVLVPADLALRSPVLLLIGGGMGAGKSTVVKEIMQGPFWSGVAQNAVVVEADNFKENDVIYRALSSMTAGGNISEAAELVHQSSTNAASALLVAALNGGRDVILDGTMSWEPFVLQTIAMARDVHNRNYCMGPGYSENPDGTVTETYWEPVPQSSDEETNGERSKEGAAAFRKPSSRPYRIEFVGVTCDAHMAVVRGMRRAIITRRGVPVKGQLRSHKLFASSLVKYCELVDHVKIFSTSEMGGPGQLIAYKDGDHNLLTDAKSFPAVGHLQRLNERANSVLELYGNDAFQRDEALATWTTIVSGEDRISRLKLLVSQLDHPGSLLGSDSVSSHSSGSISSTFSSQGSLQSLDRLIESNLENGGKNSGTGDIVGSRDDNDVVSKEEK</sequence>
<dbReference type="SUPFAM" id="SSF52540">
    <property type="entry name" value="P-loop containing nucleoside triphosphate hydrolases"/>
    <property type="match status" value="1"/>
</dbReference>
<accession>A0ABD3HVG9</accession>
<dbReference type="AlphaFoldDB" id="A0ABD3HVG9"/>
<name>A0ABD3HVG9_9MARC</name>
<gene>
    <name evidence="6" type="ORF">R1sor_007736</name>
</gene>
<organism evidence="6 7">
    <name type="scientific">Riccia sorocarpa</name>
    <dbReference type="NCBI Taxonomy" id="122646"/>
    <lineage>
        <taxon>Eukaryota</taxon>
        <taxon>Viridiplantae</taxon>
        <taxon>Streptophyta</taxon>
        <taxon>Embryophyta</taxon>
        <taxon>Marchantiophyta</taxon>
        <taxon>Marchantiopsida</taxon>
        <taxon>Marchantiidae</taxon>
        <taxon>Marchantiales</taxon>
        <taxon>Ricciaceae</taxon>
        <taxon>Riccia</taxon>
    </lineage>
</organism>
<keyword evidence="7" id="KW-1185">Reference proteome</keyword>
<feature type="region of interest" description="Disordered" evidence="3">
    <location>
        <begin position="394"/>
        <end position="414"/>
    </location>
</feature>
<feature type="compositionally biased region" description="Basic and acidic residues" evidence="3">
    <location>
        <begin position="617"/>
        <end position="630"/>
    </location>
</feature>
<dbReference type="Proteomes" id="UP001633002">
    <property type="component" value="Unassembled WGS sequence"/>
</dbReference>
<keyword evidence="1" id="KW-0547">Nucleotide-binding</keyword>
<evidence type="ECO:0000256" key="4">
    <source>
        <dbReference type="SAM" id="Phobius"/>
    </source>
</evidence>
<dbReference type="PANTHER" id="PTHR31153:SF1">
    <property type="entry name" value="CALMODULIN CALCIUM-DEPENDENT NAD KINASE"/>
    <property type="match status" value="1"/>
</dbReference>
<dbReference type="InterPro" id="IPR010488">
    <property type="entry name" value="Zeta_toxin_domain"/>
</dbReference>
<keyword evidence="4" id="KW-0812">Transmembrane</keyword>
<evidence type="ECO:0000313" key="7">
    <source>
        <dbReference type="Proteomes" id="UP001633002"/>
    </source>
</evidence>
<dbReference type="Pfam" id="PF06414">
    <property type="entry name" value="Zeta_toxin"/>
    <property type="match status" value="1"/>
</dbReference>
<dbReference type="PANTHER" id="PTHR31153">
    <property type="entry name" value="CALMODULIN CALCIUM-DEPENDENT NAD KINASE"/>
    <property type="match status" value="1"/>
</dbReference>
<keyword evidence="4" id="KW-1133">Transmembrane helix</keyword>
<dbReference type="EMBL" id="JBJQOH010000003">
    <property type="protein sequence ID" value="KAL3694085.1"/>
    <property type="molecule type" value="Genomic_DNA"/>
</dbReference>
<evidence type="ECO:0000256" key="3">
    <source>
        <dbReference type="SAM" id="MobiDB-lite"/>
    </source>
</evidence>